<keyword evidence="3" id="KW-1185">Reference proteome</keyword>
<dbReference type="InterPro" id="IPR012334">
    <property type="entry name" value="Pectin_lyas_fold"/>
</dbReference>
<dbReference type="SMART" id="SM00710">
    <property type="entry name" value="PbH1"/>
    <property type="match status" value="8"/>
</dbReference>
<dbReference type="Pfam" id="PF13229">
    <property type="entry name" value="Beta_helix"/>
    <property type="match status" value="1"/>
</dbReference>
<dbReference type="Proteomes" id="UP000548119">
    <property type="component" value="Unassembled WGS sequence"/>
</dbReference>
<dbReference type="InterPro" id="IPR006626">
    <property type="entry name" value="PbH1"/>
</dbReference>
<feature type="domain" description="Right handed beta helix" evidence="1">
    <location>
        <begin position="23"/>
        <end position="165"/>
    </location>
</feature>
<proteinExistence type="predicted"/>
<dbReference type="InterPro" id="IPR011050">
    <property type="entry name" value="Pectin_lyase_fold/virulence"/>
</dbReference>
<name>A0ABR6E4R2_9HYPH</name>
<organism evidence="2 3">
    <name type="scientific">Bartonella chomelii</name>
    <dbReference type="NCBI Taxonomy" id="236402"/>
    <lineage>
        <taxon>Bacteria</taxon>
        <taxon>Pseudomonadati</taxon>
        <taxon>Pseudomonadota</taxon>
        <taxon>Alphaproteobacteria</taxon>
        <taxon>Hyphomicrobiales</taxon>
        <taxon>Bartonellaceae</taxon>
        <taxon>Bartonella</taxon>
    </lineage>
</organism>
<dbReference type="InterPro" id="IPR039448">
    <property type="entry name" value="Beta_helix"/>
</dbReference>
<comment type="caution">
    <text evidence="2">The sequence shown here is derived from an EMBL/GenBank/DDBJ whole genome shotgun (WGS) entry which is preliminary data.</text>
</comment>
<sequence>MGDGVESASLTKTVITGQNKGVGVYAVGGENLVMRLENVTVGGVGAGVKVMGGKKLVISGSSTVNFMGEYGVYVGDGVKSAELTGTVIKGQNNGVGVYAVGTEKMTMTLTDVTISEVGAGVYVKRGKSLTIGGENSTISFTGDYGVKVEGLMAAHLVKTRIVGTGSGQGKNNGVSVGVYAVGTKDMTMTLTDVTISEVQTGVVVVAGENLTMTGGSIKEVQTGIAMSGSGKLVVEKETRIEFTDGYGVIVGDKVTAKLTETKITGSGTGVYVGGGKVELSGVKIEGDG</sequence>
<dbReference type="EMBL" id="JACJIR010000027">
    <property type="protein sequence ID" value="MBA9083547.1"/>
    <property type="molecule type" value="Genomic_DNA"/>
</dbReference>
<dbReference type="InterPro" id="IPR012332">
    <property type="entry name" value="Autotransporter_pectin_lyase_C"/>
</dbReference>
<feature type="non-terminal residue" evidence="2">
    <location>
        <position position="288"/>
    </location>
</feature>
<protein>
    <recommendedName>
        <fullName evidence="1">Right handed beta helix domain-containing protein</fullName>
    </recommendedName>
</protein>
<dbReference type="SUPFAM" id="SSF51126">
    <property type="entry name" value="Pectin lyase-like"/>
    <property type="match status" value="1"/>
</dbReference>
<reference evidence="2 3" key="1">
    <citation type="submission" date="2020-08" db="EMBL/GenBank/DDBJ databases">
        <title>Genomic Encyclopedia of Type Strains, Phase IV (KMG-IV): sequencing the most valuable type-strain genomes for metagenomic binning, comparative biology and taxonomic classification.</title>
        <authorList>
            <person name="Goeker M."/>
        </authorList>
    </citation>
    <scope>NUCLEOTIDE SEQUENCE [LARGE SCALE GENOMIC DNA]</scope>
    <source>
        <strain evidence="2 3">DSM 21431</strain>
    </source>
</reference>
<evidence type="ECO:0000313" key="3">
    <source>
        <dbReference type="Proteomes" id="UP000548119"/>
    </source>
</evidence>
<dbReference type="Gene3D" id="2.160.20.20">
    <property type="match status" value="1"/>
</dbReference>
<dbReference type="Gene3D" id="2.160.20.10">
    <property type="entry name" value="Single-stranded right-handed beta-helix, Pectin lyase-like"/>
    <property type="match status" value="1"/>
</dbReference>
<evidence type="ECO:0000259" key="1">
    <source>
        <dbReference type="Pfam" id="PF13229"/>
    </source>
</evidence>
<gene>
    <name evidence="2" type="ORF">GGR10_001419</name>
</gene>
<accession>A0ABR6E4R2</accession>
<dbReference type="RefSeq" id="WP_182480445.1">
    <property type="nucleotide sequence ID" value="NZ_CAWPNC010000027.1"/>
</dbReference>
<evidence type="ECO:0000313" key="2">
    <source>
        <dbReference type="EMBL" id="MBA9083547.1"/>
    </source>
</evidence>